<evidence type="ECO:0000313" key="2">
    <source>
        <dbReference type="EMBL" id="CAD8395249.1"/>
    </source>
</evidence>
<dbReference type="EMBL" id="HBEK01009530">
    <property type="protein sequence ID" value="CAD8395249.1"/>
    <property type="molecule type" value="Transcribed_RNA"/>
</dbReference>
<evidence type="ECO:0000256" key="1">
    <source>
        <dbReference type="SAM" id="MobiDB-lite"/>
    </source>
</evidence>
<accession>A0A7S0G302</accession>
<gene>
    <name evidence="2" type="ORF">RMAR0315_LOCUS5235</name>
</gene>
<feature type="compositionally biased region" description="Polar residues" evidence="1">
    <location>
        <begin position="71"/>
        <end position="85"/>
    </location>
</feature>
<dbReference type="AlphaFoldDB" id="A0A7S0G302"/>
<name>A0A7S0G302_9RHOD</name>
<organism evidence="2">
    <name type="scientific">Rhodosorus marinus</name>
    <dbReference type="NCBI Taxonomy" id="101924"/>
    <lineage>
        <taxon>Eukaryota</taxon>
        <taxon>Rhodophyta</taxon>
        <taxon>Stylonematophyceae</taxon>
        <taxon>Stylonematales</taxon>
        <taxon>Stylonemataceae</taxon>
        <taxon>Rhodosorus</taxon>
    </lineage>
</organism>
<feature type="region of interest" description="Disordered" evidence="1">
    <location>
        <begin position="60"/>
        <end position="85"/>
    </location>
</feature>
<protein>
    <submittedName>
        <fullName evidence="2">Uncharacterized protein</fullName>
    </submittedName>
</protein>
<proteinExistence type="predicted"/>
<reference evidence="2" key="1">
    <citation type="submission" date="2021-01" db="EMBL/GenBank/DDBJ databases">
        <authorList>
            <person name="Corre E."/>
            <person name="Pelletier E."/>
            <person name="Niang G."/>
            <person name="Scheremetjew M."/>
            <person name="Finn R."/>
            <person name="Kale V."/>
            <person name="Holt S."/>
            <person name="Cochrane G."/>
            <person name="Meng A."/>
            <person name="Brown T."/>
            <person name="Cohen L."/>
        </authorList>
    </citation>
    <scope>NUCLEOTIDE SEQUENCE</scope>
    <source>
        <strain evidence="2">UTEX LB 2760</strain>
    </source>
</reference>
<sequence length="108" mass="12289">MLEPREKVERPNAILKNPTFLSLAWEHKHIESNQIKFFNSQILLGSGQYHVADWHMRVPTQSRSHSRALPNASTSHGTKPLQLLSQYRIRSQHSSGLSPEIHPTASKS</sequence>